<dbReference type="Gene3D" id="1.10.357.10">
    <property type="entry name" value="Tetracycline Repressor, domain 2"/>
    <property type="match status" value="1"/>
</dbReference>
<comment type="caution">
    <text evidence="12">The sequence shown here is derived from an EMBL/GenBank/DDBJ whole genome shotgun (WGS) entry which is preliminary data.</text>
</comment>
<evidence type="ECO:0000313" key="13">
    <source>
        <dbReference type="Proteomes" id="UP000597762"/>
    </source>
</evidence>
<evidence type="ECO:0000256" key="8">
    <source>
        <dbReference type="RuleBase" id="RU366063"/>
    </source>
</evidence>
<keyword evidence="4 8" id="KW-0831">Ubiquinone biosynthesis</keyword>
<evidence type="ECO:0000313" key="12">
    <source>
        <dbReference type="EMBL" id="CAE1278433.1"/>
    </source>
</evidence>
<evidence type="ECO:0000256" key="9">
    <source>
        <dbReference type="SAM" id="MobiDB-lite"/>
    </source>
</evidence>
<sequence>MAALVSTTLIFRSSLRALSGCQVNRSLLLQKLSTDTPPSQNGPFRGENGGKGAAPPPHVNPDDADEELREKIFRASLMFVSKHGWTQKTLSSGAESLGLPSVAHGMFPKGGVELINFFYQDCNAQLSKQLAQKVEENRELEDSTKPSTRTFIREAVQARLHMLIPYIEKWPQAMAIQALPQNSCHALNNLGQLVDDIWYYAGDKSTDFNWYSKRLLLAGVYKSTEIFMLQDKSEDFQNTWIFLDSRFDNVEFFGKNVKKCKKTTKAVGENLWGMFLMVQNILGVNSRVR</sequence>
<evidence type="ECO:0000259" key="11">
    <source>
        <dbReference type="Pfam" id="PF21392"/>
    </source>
</evidence>
<dbReference type="GO" id="GO:0008289">
    <property type="term" value="F:lipid binding"/>
    <property type="evidence" value="ECO:0007669"/>
    <property type="project" value="UniProtKB-UniRule"/>
</dbReference>
<comment type="similarity">
    <text evidence="3 8">Belongs to the COQ9 family.</text>
</comment>
<dbReference type="GO" id="GO:0005743">
    <property type="term" value="C:mitochondrial inner membrane"/>
    <property type="evidence" value="ECO:0007669"/>
    <property type="project" value="TreeGrafter"/>
</dbReference>
<organism evidence="12 13">
    <name type="scientific">Acanthosepion pharaonis</name>
    <name type="common">Pharaoh cuttlefish</name>
    <name type="synonym">Sepia pharaonis</name>
    <dbReference type="NCBI Taxonomy" id="158019"/>
    <lineage>
        <taxon>Eukaryota</taxon>
        <taxon>Metazoa</taxon>
        <taxon>Spiralia</taxon>
        <taxon>Lophotrochozoa</taxon>
        <taxon>Mollusca</taxon>
        <taxon>Cephalopoda</taxon>
        <taxon>Coleoidea</taxon>
        <taxon>Decapodiformes</taxon>
        <taxon>Sepiida</taxon>
        <taxon>Sepiina</taxon>
        <taxon>Sepiidae</taxon>
        <taxon>Acanthosepion</taxon>
    </lineage>
</organism>
<dbReference type="FunFam" id="1.10.357.10:FF:000004">
    <property type="entry name" value="Ubiquinone biosynthesis protein COQ9, mitochondrial"/>
    <property type="match status" value="1"/>
</dbReference>
<evidence type="ECO:0000256" key="1">
    <source>
        <dbReference type="ARBA" id="ARBA00004173"/>
    </source>
</evidence>
<feature type="domain" description="COQ9 C-terminal" evidence="10">
    <location>
        <begin position="185"/>
        <end position="252"/>
    </location>
</feature>
<evidence type="ECO:0000256" key="5">
    <source>
        <dbReference type="ARBA" id="ARBA00022946"/>
    </source>
</evidence>
<dbReference type="Proteomes" id="UP000597762">
    <property type="component" value="Unassembled WGS sequence"/>
</dbReference>
<comment type="subcellular location">
    <subcellularLocation>
        <location evidence="1 8">Mitochondrion</location>
    </subcellularLocation>
</comment>
<evidence type="ECO:0000256" key="2">
    <source>
        <dbReference type="ARBA" id="ARBA00004749"/>
    </source>
</evidence>
<evidence type="ECO:0000256" key="3">
    <source>
        <dbReference type="ARBA" id="ARBA00010766"/>
    </source>
</evidence>
<dbReference type="Pfam" id="PF21392">
    <property type="entry name" value="COQ9_N"/>
    <property type="match status" value="1"/>
</dbReference>
<comment type="function">
    <text evidence="8">Membrane-associated protein that warps the membrane surface to access and bind aromatic isoprenes with high specificity, including ubiquinone (CoQ) isoprene intermediates and presents them directly to Coq7, therefore facilitating the Coq7-mediated hydroxylase step. Participates in the biosynthesis of coenzyme Q, also named ubiquinone, an essential lipid-soluble electron transporter for aerobic cellular respiration.</text>
</comment>
<feature type="compositionally biased region" description="Polar residues" evidence="9">
    <location>
        <begin position="32"/>
        <end position="42"/>
    </location>
</feature>
<protein>
    <recommendedName>
        <fullName evidence="8">Ubiquinone biosynthesis protein</fullName>
    </recommendedName>
</protein>
<name>A0A812CVB9_ACAPH</name>
<reference evidence="12" key="1">
    <citation type="submission" date="2021-01" db="EMBL/GenBank/DDBJ databases">
        <authorList>
            <person name="Li R."/>
            <person name="Bekaert M."/>
        </authorList>
    </citation>
    <scope>NUCLEOTIDE SEQUENCE</scope>
    <source>
        <strain evidence="12">Farmed</strain>
    </source>
</reference>
<proteinExistence type="inferred from homology"/>
<dbReference type="AlphaFoldDB" id="A0A812CVB9"/>
<dbReference type="Pfam" id="PF08511">
    <property type="entry name" value="COQ9"/>
    <property type="match status" value="1"/>
</dbReference>
<dbReference type="InterPro" id="IPR013718">
    <property type="entry name" value="COQ9_C"/>
</dbReference>
<dbReference type="UniPathway" id="UPA00232"/>
<dbReference type="PANTHER" id="PTHR21427:SF19">
    <property type="entry name" value="UBIQUINONE BIOSYNTHESIS PROTEIN COQ9, MITOCHONDRIAL"/>
    <property type="match status" value="1"/>
</dbReference>
<keyword evidence="5" id="KW-0809">Transit peptide</keyword>
<dbReference type="PANTHER" id="PTHR21427">
    <property type="entry name" value="UBIQUINONE BIOSYNTHESIS PROTEIN COQ9, MITOCHONDRIAL"/>
    <property type="match status" value="1"/>
</dbReference>
<dbReference type="OrthoDB" id="619536at2759"/>
<keyword evidence="7 8" id="KW-0496">Mitochondrion</keyword>
<dbReference type="InterPro" id="IPR012762">
    <property type="entry name" value="Ubiq_biosynth_COQ9"/>
</dbReference>
<dbReference type="InterPro" id="IPR048674">
    <property type="entry name" value="COQ9_HTH"/>
</dbReference>
<feature type="domain" description="Ubiquinone biosynthesis protein COQ9 HTH" evidence="11">
    <location>
        <begin position="66"/>
        <end position="95"/>
    </location>
</feature>
<dbReference type="GO" id="GO:0006744">
    <property type="term" value="P:ubiquinone biosynthetic process"/>
    <property type="evidence" value="ECO:0007669"/>
    <property type="project" value="UniProtKB-UniRule"/>
</dbReference>
<evidence type="ECO:0000256" key="4">
    <source>
        <dbReference type="ARBA" id="ARBA00022688"/>
    </source>
</evidence>
<evidence type="ECO:0000256" key="7">
    <source>
        <dbReference type="ARBA" id="ARBA00023128"/>
    </source>
</evidence>
<evidence type="ECO:0000256" key="6">
    <source>
        <dbReference type="ARBA" id="ARBA00023121"/>
    </source>
</evidence>
<evidence type="ECO:0000259" key="10">
    <source>
        <dbReference type="Pfam" id="PF08511"/>
    </source>
</evidence>
<feature type="region of interest" description="Disordered" evidence="9">
    <location>
        <begin position="32"/>
        <end position="64"/>
    </location>
</feature>
<keyword evidence="6 8" id="KW-0446">Lipid-binding</keyword>
<dbReference type="EMBL" id="CAHIKZ030001979">
    <property type="protein sequence ID" value="CAE1278433.1"/>
    <property type="molecule type" value="Genomic_DNA"/>
</dbReference>
<accession>A0A812CVB9</accession>
<gene>
    <name evidence="12" type="ORF">SPHA_41352</name>
</gene>
<keyword evidence="13" id="KW-1185">Reference proteome</keyword>
<comment type="pathway">
    <text evidence="2 8">Cofactor biosynthesis; ubiquinone biosynthesis.</text>
</comment>
<dbReference type="NCBIfam" id="TIGR02396">
    <property type="entry name" value="diverge_rpsU"/>
    <property type="match status" value="1"/>
</dbReference>